<evidence type="ECO:0000313" key="1">
    <source>
        <dbReference type="EMBL" id="PSL35342.1"/>
    </source>
</evidence>
<comment type="caution">
    <text evidence="1">The sequence shown here is derived from an EMBL/GenBank/DDBJ whole genome shotgun (WGS) entry which is preliminary data.</text>
</comment>
<evidence type="ECO:0000313" key="2">
    <source>
        <dbReference type="Proteomes" id="UP000240978"/>
    </source>
</evidence>
<dbReference type="Proteomes" id="UP000240978">
    <property type="component" value="Unassembled WGS sequence"/>
</dbReference>
<reference evidence="1 2" key="1">
    <citation type="submission" date="2018-03" db="EMBL/GenBank/DDBJ databases">
        <title>Genomic Encyclopedia of Archaeal and Bacterial Type Strains, Phase II (KMG-II): from individual species to whole genera.</title>
        <authorList>
            <person name="Goeker M."/>
        </authorList>
    </citation>
    <scope>NUCLEOTIDE SEQUENCE [LARGE SCALE GENOMIC DNA]</scope>
    <source>
        <strain evidence="1 2">DSM 18107</strain>
    </source>
</reference>
<gene>
    <name evidence="1" type="ORF">CLV42_10196</name>
</gene>
<keyword evidence="2" id="KW-1185">Reference proteome</keyword>
<accession>A0A2P8GMZ9</accession>
<dbReference type="EMBL" id="PYGK01000001">
    <property type="protein sequence ID" value="PSL35342.1"/>
    <property type="molecule type" value="Genomic_DNA"/>
</dbReference>
<name>A0A2P8GMZ9_9BACT</name>
<sequence length="48" mass="5480">MAGTDPYLLTSKGGDGHIRKYRISNYIFITHQVVGHKGKMFFYSPSLF</sequence>
<proteinExistence type="predicted"/>
<dbReference type="AlphaFoldDB" id="A0A2P8GMZ9"/>
<organism evidence="1 2">
    <name type="scientific">Chitinophaga ginsengisoli</name>
    <dbReference type="NCBI Taxonomy" id="363837"/>
    <lineage>
        <taxon>Bacteria</taxon>
        <taxon>Pseudomonadati</taxon>
        <taxon>Bacteroidota</taxon>
        <taxon>Chitinophagia</taxon>
        <taxon>Chitinophagales</taxon>
        <taxon>Chitinophagaceae</taxon>
        <taxon>Chitinophaga</taxon>
    </lineage>
</organism>
<protein>
    <submittedName>
        <fullName evidence="1">Uncharacterized protein</fullName>
    </submittedName>
</protein>